<gene>
    <name evidence="1" type="ORF">PS928_00411</name>
</gene>
<dbReference type="Proteomes" id="UP000381378">
    <property type="component" value="Unassembled WGS sequence"/>
</dbReference>
<reference evidence="1 2" key="1">
    <citation type="submission" date="2019-09" db="EMBL/GenBank/DDBJ databases">
        <authorList>
            <person name="Chandra G."/>
            <person name="Truman W A."/>
        </authorList>
    </citation>
    <scope>NUCLEOTIDE SEQUENCE [LARGE SCALE GENOMIC DNA]</scope>
    <source>
        <strain evidence="1">PS928</strain>
    </source>
</reference>
<dbReference type="EMBL" id="CABVJF010000002">
    <property type="protein sequence ID" value="VVP77691.1"/>
    <property type="molecule type" value="Genomic_DNA"/>
</dbReference>
<evidence type="ECO:0000313" key="2">
    <source>
        <dbReference type="Proteomes" id="UP000381378"/>
    </source>
</evidence>
<proteinExistence type="predicted"/>
<name>A0A5E7RT97_PSEFL</name>
<accession>A0A5E7RT97</accession>
<protein>
    <submittedName>
        <fullName evidence="1">Uncharacterized protein</fullName>
    </submittedName>
</protein>
<dbReference type="AlphaFoldDB" id="A0A5E7RT97"/>
<sequence>MVVNDNAAGLTPRSVLEFIASKLAPTKDRIPGCEKGPE</sequence>
<evidence type="ECO:0000313" key="1">
    <source>
        <dbReference type="EMBL" id="VVP77691.1"/>
    </source>
</evidence>
<organism evidence="1 2">
    <name type="scientific">Pseudomonas fluorescens</name>
    <dbReference type="NCBI Taxonomy" id="294"/>
    <lineage>
        <taxon>Bacteria</taxon>
        <taxon>Pseudomonadati</taxon>
        <taxon>Pseudomonadota</taxon>
        <taxon>Gammaproteobacteria</taxon>
        <taxon>Pseudomonadales</taxon>
        <taxon>Pseudomonadaceae</taxon>
        <taxon>Pseudomonas</taxon>
    </lineage>
</organism>